<dbReference type="HOGENOM" id="CLU_524574_0_0_0"/>
<name>I0ILS8_LEPFC</name>
<dbReference type="PATRIC" id="fig|1162668.3.peg.601"/>
<dbReference type="PANTHER" id="PTHR32089:SF112">
    <property type="entry name" value="LYSOZYME-LIKE PROTEIN-RELATED"/>
    <property type="match status" value="1"/>
</dbReference>
<proteinExistence type="inferred from homology"/>
<reference evidence="8" key="2">
    <citation type="submission" date="2012-03" db="EMBL/GenBank/DDBJ databases">
        <title>The complete genome sequence of the pioneer microbe on fresh volcanic deposit, Leptospirillum ferrooxidans strain C2-3.</title>
        <authorList>
            <person name="Fujimura R."/>
            <person name="Sato Y."/>
            <person name="Nishizawa T."/>
            <person name="Nanba K."/>
            <person name="Oshima K."/>
            <person name="Hattori M."/>
            <person name="Kamijo T."/>
            <person name="Ohta H."/>
        </authorList>
    </citation>
    <scope>NUCLEOTIDE SEQUENCE [LARGE SCALE GENOMIC DNA]</scope>
    <source>
        <strain evidence="8">C2-3</strain>
    </source>
</reference>
<dbReference type="STRING" id="1162668.LFE_0509"/>
<reference evidence="7 8" key="1">
    <citation type="journal article" date="2012" name="J. Bacteriol.">
        <title>Complete Genome Sequence of Leptospirillum ferrooxidans Strain C2-3, Isolated from a Fresh Volcanic Ash Deposit on the Island of Miyake, Japan.</title>
        <authorList>
            <person name="Fujimura R."/>
            <person name="Sato Y."/>
            <person name="Nishizawa T."/>
            <person name="Oshima K."/>
            <person name="Kim S.-W."/>
            <person name="Hattori M."/>
            <person name="Kamijo T."/>
            <person name="Ohta H."/>
        </authorList>
    </citation>
    <scope>NUCLEOTIDE SEQUENCE [LARGE SCALE GENOMIC DNA]</scope>
    <source>
        <strain evidence="7 8">C2-3</strain>
    </source>
</reference>
<evidence type="ECO:0000256" key="1">
    <source>
        <dbReference type="ARBA" id="ARBA00023224"/>
    </source>
</evidence>
<dbReference type="PROSITE" id="PS50885">
    <property type="entry name" value="HAMP"/>
    <property type="match status" value="1"/>
</dbReference>
<gene>
    <name evidence="7" type="ordered locus">LFE_0509</name>
</gene>
<evidence type="ECO:0000259" key="5">
    <source>
        <dbReference type="PROSITE" id="PS50111"/>
    </source>
</evidence>
<feature type="transmembrane region" description="Helical" evidence="4">
    <location>
        <begin position="173"/>
        <end position="196"/>
    </location>
</feature>
<evidence type="ECO:0000259" key="6">
    <source>
        <dbReference type="PROSITE" id="PS50885"/>
    </source>
</evidence>
<dbReference type="GO" id="GO:0007165">
    <property type="term" value="P:signal transduction"/>
    <property type="evidence" value="ECO:0007669"/>
    <property type="project" value="UniProtKB-KW"/>
</dbReference>
<organism evidence="7 8">
    <name type="scientific">Leptospirillum ferrooxidans (strain C2-3)</name>
    <dbReference type="NCBI Taxonomy" id="1162668"/>
    <lineage>
        <taxon>Bacteria</taxon>
        <taxon>Pseudomonadati</taxon>
        <taxon>Nitrospirota</taxon>
        <taxon>Nitrospiria</taxon>
        <taxon>Nitrospirales</taxon>
        <taxon>Nitrospiraceae</taxon>
        <taxon>Leptospirillum</taxon>
    </lineage>
</organism>
<evidence type="ECO:0000313" key="7">
    <source>
        <dbReference type="EMBL" id="BAM06227.1"/>
    </source>
</evidence>
<comment type="similarity">
    <text evidence="2">Belongs to the methyl-accepting chemotaxis (MCP) protein family.</text>
</comment>
<evidence type="ECO:0000313" key="8">
    <source>
        <dbReference type="Proteomes" id="UP000007382"/>
    </source>
</evidence>
<keyword evidence="8" id="KW-1185">Reference proteome</keyword>
<dbReference type="InterPro" id="IPR003660">
    <property type="entry name" value="HAMP_dom"/>
</dbReference>
<dbReference type="PANTHER" id="PTHR32089">
    <property type="entry name" value="METHYL-ACCEPTING CHEMOTAXIS PROTEIN MCPB"/>
    <property type="match status" value="1"/>
</dbReference>
<evidence type="ECO:0008006" key="9">
    <source>
        <dbReference type="Google" id="ProtNLM"/>
    </source>
</evidence>
<evidence type="ECO:0000256" key="2">
    <source>
        <dbReference type="ARBA" id="ARBA00029447"/>
    </source>
</evidence>
<evidence type="ECO:0000256" key="3">
    <source>
        <dbReference type="PROSITE-ProRule" id="PRU00284"/>
    </source>
</evidence>
<dbReference type="EMBL" id="AP012342">
    <property type="protein sequence ID" value="BAM06227.1"/>
    <property type="molecule type" value="Genomic_DNA"/>
</dbReference>
<keyword evidence="4" id="KW-0812">Transmembrane</keyword>
<dbReference type="Gene3D" id="1.10.287.950">
    <property type="entry name" value="Methyl-accepting chemotaxis protein"/>
    <property type="match status" value="1"/>
</dbReference>
<feature type="domain" description="Methyl-accepting transducer" evidence="5">
    <location>
        <begin position="250"/>
        <end position="496"/>
    </location>
</feature>
<dbReference type="AlphaFoldDB" id="I0ILS8"/>
<dbReference type="Pfam" id="PF00015">
    <property type="entry name" value="MCPsignal"/>
    <property type="match status" value="1"/>
</dbReference>
<accession>I0ILS8</accession>
<dbReference type="PROSITE" id="PS50111">
    <property type="entry name" value="CHEMOTAXIS_TRANSDUC_2"/>
    <property type="match status" value="1"/>
</dbReference>
<dbReference type="eggNOG" id="COG0840">
    <property type="taxonomic scope" value="Bacteria"/>
</dbReference>
<protein>
    <recommendedName>
        <fullName evidence="9">Methyl-accepting chemotaxis sensory transducer</fullName>
    </recommendedName>
</protein>
<dbReference type="SMART" id="SM00283">
    <property type="entry name" value="MA"/>
    <property type="match status" value="1"/>
</dbReference>
<dbReference type="GO" id="GO:0016020">
    <property type="term" value="C:membrane"/>
    <property type="evidence" value="ECO:0007669"/>
    <property type="project" value="InterPro"/>
</dbReference>
<feature type="transmembrane region" description="Helical" evidence="4">
    <location>
        <begin position="6"/>
        <end position="26"/>
    </location>
</feature>
<sequence length="519" mass="56536">MSLKKKLLGLIFSQIVLSFIAVMVIVHGINSIDKESAHINTLSRETDDISQKMESMLIQHQSAMRIVLSGGLRGSFVEKAVLLQGESLFPYLVKKLGINPTTQKIQSLLALTVSLDHASRAIGRPEISLLRFNKVILPKYSMLMSLVEKNKKETLSALSKNLLRKTSQIRMQVLTVIIIDMVLSMSLLTMITISLLKKISIIFNVSEQLANKDFTASMPSLGKDELGKIASEIQTLSTDLQKTVKDVSSYANTIFKETSTILVSMKDLNSNATNMNSEITHSVSSMDELDTTINSFRGIVQEGINSTQATRKQAQCGLEIGEQASQSLASLSKDVSRTSQQINLLAGTIEKVTEATAGIQNISSQTNLLALNAAIEAARAGEQGRGFAVVADEVRKLSSLTSGHVKNIEEIVADASRVMRETIDISEGMVQGMSQNMQDGQKVQEALTLISQRLESMEKTIQSLGTTISVVSKVEDQLRGTLLANEKMAKNTLSIAAGTLREAETVSRTIEELSALFAK</sequence>
<keyword evidence="4" id="KW-0472">Membrane</keyword>
<dbReference type="RefSeq" id="WP_014448720.1">
    <property type="nucleotide sequence ID" value="NC_017094.1"/>
</dbReference>
<dbReference type="KEGG" id="lfc:LFE_0509"/>
<keyword evidence="1 3" id="KW-0807">Transducer</keyword>
<dbReference type="Proteomes" id="UP000007382">
    <property type="component" value="Chromosome"/>
</dbReference>
<dbReference type="SUPFAM" id="SSF58104">
    <property type="entry name" value="Methyl-accepting chemotaxis protein (MCP) signaling domain"/>
    <property type="match status" value="1"/>
</dbReference>
<keyword evidence="4" id="KW-1133">Transmembrane helix</keyword>
<evidence type="ECO:0000256" key="4">
    <source>
        <dbReference type="SAM" id="Phobius"/>
    </source>
</evidence>
<feature type="domain" description="HAMP" evidence="6">
    <location>
        <begin position="204"/>
        <end position="245"/>
    </location>
</feature>
<dbReference type="InterPro" id="IPR004089">
    <property type="entry name" value="MCPsignal_dom"/>
</dbReference>